<dbReference type="AlphaFoldDB" id="A0A484H607"/>
<gene>
    <name evidence="1" type="ORF">RIEGSTA812A_PEG_264</name>
</gene>
<name>A0A484H607_9ZZZZ</name>
<organism evidence="1">
    <name type="scientific">invertebrate metagenome</name>
    <dbReference type="NCBI Taxonomy" id="1711999"/>
    <lineage>
        <taxon>unclassified sequences</taxon>
        <taxon>metagenomes</taxon>
        <taxon>organismal metagenomes</taxon>
    </lineage>
</organism>
<protein>
    <submittedName>
        <fullName evidence="1">Uncharacterized protein</fullName>
    </submittedName>
</protein>
<accession>A0A484H607</accession>
<proteinExistence type="predicted"/>
<sequence>MARSQNPMANLKDYPQHLLLAEEVHASALRNPVGPVT</sequence>
<dbReference type="EMBL" id="LR026963">
    <property type="protein sequence ID" value="VBB68791.1"/>
    <property type="molecule type" value="Genomic_DNA"/>
</dbReference>
<reference evidence="1" key="1">
    <citation type="submission" date="2018-10" db="EMBL/GenBank/DDBJ databases">
        <authorList>
            <person name="Gruber-Vodicka H."/>
            <person name="Jaeckle O."/>
        </authorList>
    </citation>
    <scope>NUCLEOTIDE SEQUENCE</scope>
</reference>
<evidence type="ECO:0000313" key="1">
    <source>
        <dbReference type="EMBL" id="VBB68791.1"/>
    </source>
</evidence>